<sequence>MTVTPRAARTRSRRPRPLLVTVALLLSGGPAGLVVPDRAAAS</sequence>
<organism evidence="1">
    <name type="scientific">Streptomyces sp. NBC_00148</name>
    <dbReference type="NCBI Taxonomy" id="2903626"/>
    <lineage>
        <taxon>Bacteria</taxon>
        <taxon>Bacillati</taxon>
        <taxon>Actinomycetota</taxon>
        <taxon>Actinomycetes</taxon>
        <taxon>Kitasatosporales</taxon>
        <taxon>Streptomycetaceae</taxon>
        <taxon>Streptomyces</taxon>
    </lineage>
</organism>
<accession>A0AAU1M2J0</accession>
<protein>
    <submittedName>
        <fullName evidence="1">Uncharacterized protein</fullName>
    </submittedName>
</protein>
<dbReference type="AlphaFoldDB" id="A0AAU1M2J0"/>
<gene>
    <name evidence="1" type="ORF">OG222_32885</name>
</gene>
<evidence type="ECO:0000313" key="1">
    <source>
        <dbReference type="EMBL" id="WTQ77641.1"/>
    </source>
</evidence>
<reference evidence="1" key="1">
    <citation type="submission" date="2022-10" db="EMBL/GenBank/DDBJ databases">
        <title>The complete genomes of actinobacterial strains from the NBC collection.</title>
        <authorList>
            <person name="Joergensen T.S."/>
            <person name="Alvarez Arevalo M."/>
            <person name="Sterndorff E.B."/>
            <person name="Faurdal D."/>
            <person name="Vuksanovic O."/>
            <person name="Mourched A.-S."/>
            <person name="Charusanti P."/>
            <person name="Shaw S."/>
            <person name="Blin K."/>
            <person name="Weber T."/>
        </authorList>
    </citation>
    <scope>NUCLEOTIDE SEQUENCE</scope>
    <source>
        <strain evidence="1">NBC_00148</strain>
    </source>
</reference>
<name>A0AAU1M2J0_9ACTN</name>
<dbReference type="EMBL" id="CP108169">
    <property type="protein sequence ID" value="WTQ77641.1"/>
    <property type="molecule type" value="Genomic_DNA"/>
</dbReference>
<proteinExistence type="predicted"/>